<dbReference type="AlphaFoldDB" id="A0A8R1U1R2"/>
<keyword evidence="1" id="KW-1133">Transmembrane helix</keyword>
<sequence>MNFREFVDDCRKDIANGWRILADKSEMKFNWPENCPIEVRELVGPERFDAQDPKFMMPFFWKKEPVPACRSWGIVVCAIEWIFGILLILLYSLHYGIAFLTSENRNIAAFVCFITLLQFSIFFSAKVLFLIAILVKHVYLLKQQMIFQYITCVFLLLDATFIFTADIGGYNEEYLFAQNDPFLIRTAAVISVIFIFVELYLRLMTKAVYMFISETKRFRVALDNSRWRYRKRVYFSYCSIMQQSLSSLAKSQSIPNSEDISKTMPKLTSPMLNNHKTDKRKVVNEICQTTGGPRFLRSPKQIHYNWRTSRIPRQRQRVVKRRQNRSRSNHAGVAVLEGNSNSAGVTFYIGMQLNSKYLERLRKGNLEDVTVPLICSNQYSYSHQQQRWCQSSNDNEC</sequence>
<proteinExistence type="predicted"/>
<dbReference type="OMA" id="NWRTSRI"/>
<organism evidence="2 3">
    <name type="scientific">Onchocerca volvulus</name>
    <dbReference type="NCBI Taxonomy" id="6282"/>
    <lineage>
        <taxon>Eukaryota</taxon>
        <taxon>Metazoa</taxon>
        <taxon>Ecdysozoa</taxon>
        <taxon>Nematoda</taxon>
        <taxon>Chromadorea</taxon>
        <taxon>Rhabditida</taxon>
        <taxon>Spirurina</taxon>
        <taxon>Spiruromorpha</taxon>
        <taxon>Filarioidea</taxon>
        <taxon>Onchocercidae</taxon>
        <taxon>Onchocerca</taxon>
    </lineage>
</organism>
<reference evidence="3" key="1">
    <citation type="submission" date="2013-10" db="EMBL/GenBank/DDBJ databases">
        <title>Genome sequencing of Onchocerca volvulus.</title>
        <authorList>
            <person name="Cotton J."/>
            <person name="Tsai J."/>
            <person name="Stanley E."/>
            <person name="Tracey A."/>
            <person name="Holroyd N."/>
            <person name="Lustigman S."/>
            <person name="Berriman M."/>
        </authorList>
    </citation>
    <scope>NUCLEOTIDE SEQUENCE</scope>
</reference>
<feature type="transmembrane region" description="Helical" evidence="1">
    <location>
        <begin position="146"/>
        <end position="170"/>
    </location>
</feature>
<protein>
    <submittedName>
        <fullName evidence="2">Uncharacterized protein</fullName>
    </submittedName>
</protein>
<feature type="transmembrane region" description="Helical" evidence="1">
    <location>
        <begin position="182"/>
        <end position="201"/>
    </location>
</feature>
<feature type="transmembrane region" description="Helical" evidence="1">
    <location>
        <begin position="72"/>
        <end position="95"/>
    </location>
</feature>
<keyword evidence="3" id="KW-1185">Reference proteome</keyword>
<feature type="transmembrane region" description="Helical" evidence="1">
    <location>
        <begin position="107"/>
        <end position="134"/>
    </location>
</feature>
<dbReference type="EMBL" id="CMVM020000250">
    <property type="status" value="NOT_ANNOTATED_CDS"/>
    <property type="molecule type" value="Genomic_DNA"/>
</dbReference>
<accession>A0A8R1U1R2</accession>
<dbReference type="EnsemblMetazoa" id="OVOC8899.1">
    <property type="protein sequence ID" value="OVOC8899.1"/>
    <property type="gene ID" value="WBGene00245708"/>
</dbReference>
<dbReference type="Proteomes" id="UP000024404">
    <property type="component" value="Unassembled WGS sequence"/>
</dbReference>
<keyword evidence="1" id="KW-0812">Transmembrane</keyword>
<evidence type="ECO:0000313" key="2">
    <source>
        <dbReference type="EnsemblMetazoa" id="OVOC8899.1"/>
    </source>
</evidence>
<keyword evidence="1" id="KW-0472">Membrane</keyword>
<evidence type="ECO:0000313" key="3">
    <source>
        <dbReference type="Proteomes" id="UP000024404"/>
    </source>
</evidence>
<reference evidence="2" key="2">
    <citation type="submission" date="2022-06" db="UniProtKB">
        <authorList>
            <consortium name="EnsemblMetazoa"/>
        </authorList>
    </citation>
    <scope>IDENTIFICATION</scope>
</reference>
<evidence type="ECO:0000256" key="1">
    <source>
        <dbReference type="SAM" id="Phobius"/>
    </source>
</evidence>
<name>A0A8R1U1R2_ONCVO</name>